<evidence type="ECO:0000313" key="2">
    <source>
        <dbReference type="Proteomes" id="UP000238823"/>
    </source>
</evidence>
<accession>A0A2S9Y3J6</accession>
<reference evidence="1 2" key="1">
    <citation type="submission" date="2018-03" db="EMBL/GenBank/DDBJ databases">
        <title>Draft Genome Sequences of the Obligatory Marine Myxobacteria Enhygromyxa salina SWB007.</title>
        <authorList>
            <person name="Poehlein A."/>
            <person name="Moghaddam J.A."/>
            <person name="Harms H."/>
            <person name="Alanjari M."/>
            <person name="Koenig G.M."/>
            <person name="Daniel R."/>
            <person name="Schaeberle T.F."/>
        </authorList>
    </citation>
    <scope>NUCLEOTIDE SEQUENCE [LARGE SCALE GENOMIC DNA]</scope>
    <source>
        <strain evidence="1 2">SWB007</strain>
    </source>
</reference>
<gene>
    <name evidence="1" type="ORF">ENSA7_63170</name>
</gene>
<proteinExistence type="predicted"/>
<evidence type="ECO:0000313" key="1">
    <source>
        <dbReference type="EMBL" id="PRP99677.1"/>
    </source>
</evidence>
<dbReference type="Proteomes" id="UP000238823">
    <property type="component" value="Unassembled WGS sequence"/>
</dbReference>
<protein>
    <submittedName>
        <fullName evidence="1">Uncharacterized protein</fullName>
    </submittedName>
</protein>
<sequence>MLEEIPFRVSTHFQALDVTLANTWDQQRRYLKADIFTLIYFASELWGVKDASEVFFKHVFGSAKPGAHILYIDNDSDIFTHWFDTLAAEVGLEEVQSWSEDARMPSDEQKDVLASYLTHLGWPKMKARVAVRVLQKRQIDT</sequence>
<dbReference type="AlphaFoldDB" id="A0A2S9Y3J6"/>
<comment type="caution">
    <text evidence="1">The sequence shown here is derived from an EMBL/GenBank/DDBJ whole genome shotgun (WGS) entry which is preliminary data.</text>
</comment>
<dbReference type="EMBL" id="PVNL01000120">
    <property type="protein sequence ID" value="PRP99677.1"/>
    <property type="molecule type" value="Genomic_DNA"/>
</dbReference>
<organism evidence="1 2">
    <name type="scientific">Enhygromyxa salina</name>
    <dbReference type="NCBI Taxonomy" id="215803"/>
    <lineage>
        <taxon>Bacteria</taxon>
        <taxon>Pseudomonadati</taxon>
        <taxon>Myxococcota</taxon>
        <taxon>Polyangia</taxon>
        <taxon>Nannocystales</taxon>
        <taxon>Nannocystaceae</taxon>
        <taxon>Enhygromyxa</taxon>
    </lineage>
</organism>
<name>A0A2S9Y3J6_9BACT</name>